<evidence type="ECO:0000313" key="4">
    <source>
        <dbReference type="Proteomes" id="UP000642144"/>
    </source>
</evidence>
<protein>
    <recommendedName>
        <fullName evidence="2">Putative auto-transporter adhesin head GIN domain-containing protein</fullName>
    </recommendedName>
</protein>
<evidence type="ECO:0000313" key="3">
    <source>
        <dbReference type="EMBL" id="MYN29743.1"/>
    </source>
</evidence>
<accession>A0ABW9W7Q6</accession>
<evidence type="ECO:0000259" key="2">
    <source>
        <dbReference type="Pfam" id="PF10988"/>
    </source>
</evidence>
<keyword evidence="4" id="KW-1185">Reference proteome</keyword>
<keyword evidence="1" id="KW-0732">Signal</keyword>
<dbReference type="EMBL" id="WWCT01000026">
    <property type="protein sequence ID" value="MYN29743.1"/>
    <property type="molecule type" value="Genomic_DNA"/>
</dbReference>
<evidence type="ECO:0000256" key="1">
    <source>
        <dbReference type="SAM" id="SignalP"/>
    </source>
</evidence>
<comment type="caution">
    <text evidence="3">The sequence shown here is derived from an EMBL/GenBank/DDBJ whole genome shotgun (WGS) entry which is preliminary data.</text>
</comment>
<sequence>MRPTLLFFLMLLSAGCATVAWSPHGDLTNGSGNVTQSRIAVSGASELELENIMHLNVLLDVTVGSTPQLVIEADDNLLPFIHHVESGGQIKIWTTGNLVSAHAVRIRYATPQLARLKVKGSVQVAVSGLRGTALALDNQGASKIVLDGVVHTLALTSSGAGDVHAEKLICNSADIKLYGSGDLFLGTVQGEQVKIDTSGSSDITIGGTVNSLLADSAGSGQLLLAKLATRDARVAVNGSARAEINVSGNVEVSSGGASKVIVHGQPQHRSLKGPAIEIL</sequence>
<gene>
    <name evidence="3" type="ORF">GTP69_25385</name>
</gene>
<dbReference type="Gene3D" id="2.160.20.120">
    <property type="match status" value="1"/>
</dbReference>
<organism evidence="3 4">
    <name type="scientific">Duganella levis</name>
    <dbReference type="NCBI Taxonomy" id="2692169"/>
    <lineage>
        <taxon>Bacteria</taxon>
        <taxon>Pseudomonadati</taxon>
        <taxon>Pseudomonadota</taxon>
        <taxon>Betaproteobacteria</taxon>
        <taxon>Burkholderiales</taxon>
        <taxon>Oxalobacteraceae</taxon>
        <taxon>Telluria group</taxon>
        <taxon>Duganella</taxon>
    </lineage>
</organism>
<dbReference type="PROSITE" id="PS51257">
    <property type="entry name" value="PROKAR_LIPOPROTEIN"/>
    <property type="match status" value="1"/>
</dbReference>
<dbReference type="Pfam" id="PF10988">
    <property type="entry name" value="DUF2807"/>
    <property type="match status" value="1"/>
</dbReference>
<name>A0ABW9W7Q6_9BURK</name>
<dbReference type="Proteomes" id="UP000642144">
    <property type="component" value="Unassembled WGS sequence"/>
</dbReference>
<feature type="domain" description="Putative auto-transporter adhesin head GIN" evidence="2">
    <location>
        <begin position="174"/>
        <end position="266"/>
    </location>
</feature>
<dbReference type="RefSeq" id="WP_161057486.1">
    <property type="nucleotide sequence ID" value="NZ_WWCT01000026.1"/>
</dbReference>
<feature type="chain" id="PRO_5046245873" description="Putative auto-transporter adhesin head GIN domain-containing protein" evidence="1">
    <location>
        <begin position="20"/>
        <end position="279"/>
    </location>
</feature>
<proteinExistence type="predicted"/>
<feature type="signal peptide" evidence="1">
    <location>
        <begin position="1"/>
        <end position="19"/>
    </location>
</feature>
<reference evidence="3 4" key="1">
    <citation type="submission" date="2019-12" db="EMBL/GenBank/DDBJ databases">
        <title>Novel species isolated from a subtropical stream in China.</title>
        <authorList>
            <person name="Lu H."/>
        </authorList>
    </citation>
    <scope>NUCLEOTIDE SEQUENCE [LARGE SCALE GENOMIC DNA]</scope>
    <source>
        <strain evidence="3 4">CY42W</strain>
    </source>
</reference>
<dbReference type="InterPro" id="IPR021255">
    <property type="entry name" value="DUF2807"/>
</dbReference>